<keyword evidence="2" id="KW-1185">Reference proteome</keyword>
<dbReference type="EMBL" id="ONZP01000994">
    <property type="protein sequence ID" value="SPJ92453.1"/>
    <property type="molecule type" value="Genomic_DNA"/>
</dbReference>
<comment type="caution">
    <text evidence="1">The sequence shown here is derived from an EMBL/GenBank/DDBJ whole genome shotgun (WGS) entry which is preliminary data.</text>
</comment>
<dbReference type="AlphaFoldDB" id="A0AAE8SQ69"/>
<gene>
    <name evidence="1" type="ORF">FTOL_13740</name>
</gene>
<proteinExistence type="predicted"/>
<name>A0AAE8SQ69_9HYPO</name>
<organism evidence="1 2">
    <name type="scientific">Fusarium torulosum</name>
    <dbReference type="NCBI Taxonomy" id="33205"/>
    <lineage>
        <taxon>Eukaryota</taxon>
        <taxon>Fungi</taxon>
        <taxon>Dikarya</taxon>
        <taxon>Ascomycota</taxon>
        <taxon>Pezizomycotina</taxon>
        <taxon>Sordariomycetes</taxon>
        <taxon>Hypocreomycetidae</taxon>
        <taxon>Hypocreales</taxon>
        <taxon>Nectriaceae</taxon>
        <taxon>Fusarium</taxon>
    </lineage>
</organism>
<dbReference type="Proteomes" id="UP001187734">
    <property type="component" value="Unassembled WGS sequence"/>
</dbReference>
<evidence type="ECO:0000313" key="1">
    <source>
        <dbReference type="EMBL" id="SPJ92453.1"/>
    </source>
</evidence>
<evidence type="ECO:0000313" key="2">
    <source>
        <dbReference type="Proteomes" id="UP001187734"/>
    </source>
</evidence>
<reference evidence="1" key="1">
    <citation type="submission" date="2018-03" db="EMBL/GenBank/DDBJ databases">
        <authorList>
            <person name="Guldener U."/>
        </authorList>
    </citation>
    <scope>NUCLEOTIDE SEQUENCE</scope>
</reference>
<accession>A0AAE8SQ69</accession>
<sequence length="16" mass="1813">MGYRGKPINLAHKKTV</sequence>
<protein>
    <submittedName>
        <fullName evidence="1">Uncharacterized protein</fullName>
    </submittedName>
</protein>